<evidence type="ECO:0000313" key="3">
    <source>
        <dbReference type="Proteomes" id="UP000035760"/>
    </source>
</evidence>
<dbReference type="Proteomes" id="UP000035760">
    <property type="component" value="Unassembled WGS sequence"/>
</dbReference>
<dbReference type="STRING" id="1400863.BN873_910001"/>
<protein>
    <recommendedName>
        <fullName evidence="1">Phage head morphogenesis domain-containing protein</fullName>
    </recommendedName>
</protein>
<reference evidence="2" key="1">
    <citation type="submission" date="2013-07" db="EMBL/GenBank/DDBJ databases">
        <authorList>
            <person name="McIlroy S."/>
        </authorList>
    </citation>
    <scope>NUCLEOTIDE SEQUENCE [LARGE SCALE GENOMIC DNA]</scope>
    <source>
        <strain evidence="2">Run_A_D11</strain>
    </source>
</reference>
<comment type="caution">
    <text evidence="2">The sequence shown here is derived from an EMBL/GenBank/DDBJ whole genome shotgun (WGS) entry which is preliminary data.</text>
</comment>
<evidence type="ECO:0000259" key="1">
    <source>
        <dbReference type="Pfam" id="PF04233"/>
    </source>
</evidence>
<keyword evidence="3" id="KW-1185">Reference proteome</keyword>
<dbReference type="Pfam" id="PF04233">
    <property type="entry name" value="Phage_Mu_F"/>
    <property type="match status" value="1"/>
</dbReference>
<gene>
    <name evidence="2" type="ORF">BN873_910001</name>
</gene>
<dbReference type="AlphaFoldDB" id="W6MEB1"/>
<dbReference type="EMBL" id="CBTJ020000104">
    <property type="protein sequence ID" value="CDI04303.1"/>
    <property type="molecule type" value="Genomic_DNA"/>
</dbReference>
<organism evidence="2 3">
    <name type="scientific">Candidatus Competibacter denitrificans Run_A_D11</name>
    <dbReference type="NCBI Taxonomy" id="1400863"/>
    <lineage>
        <taxon>Bacteria</taxon>
        <taxon>Pseudomonadati</taxon>
        <taxon>Pseudomonadota</taxon>
        <taxon>Gammaproteobacteria</taxon>
        <taxon>Candidatus Competibacteraceae</taxon>
        <taxon>Candidatus Competibacter</taxon>
    </lineage>
</organism>
<proteinExistence type="predicted"/>
<reference evidence="2" key="2">
    <citation type="submission" date="2014-03" db="EMBL/GenBank/DDBJ databases">
        <title>Candidatus Competibacter-lineage genomes retrieved from metagenomes reveal functional metabolic diversity.</title>
        <authorList>
            <person name="McIlroy S.J."/>
            <person name="Albertsen M."/>
            <person name="Andresen E.K."/>
            <person name="Saunders A.M."/>
            <person name="Kristiansen R."/>
            <person name="Stokholm-Bjerregaard M."/>
            <person name="Nielsen K.L."/>
            <person name="Nielsen P.H."/>
        </authorList>
    </citation>
    <scope>NUCLEOTIDE SEQUENCE</scope>
    <source>
        <strain evidence="2">Run_A_D11</strain>
    </source>
</reference>
<name>W6MEB1_9GAMM</name>
<sequence length="301" mass="34486">MQAIASRRPYWRYRHNDAVTNPRPEHVAWDGKVLRADDPWWSTHYPPCGFGCRCFVESLSERDVERLGLEPTKGEDMPFNGTVERVSTKTGEVITLPQGVDKGWDYAPGRAWYPDLEKYPYSLAKGLVAGMMRDGIFDRWHARIAQQVAEELAKPDYAKLSKKAVETRLRQQLDRKEEFPVAVMPPEMMTTLGVSVQTVLLSEYDAIKQAYSRLGDPNFTANAYRAVQSIFETAELIVRETDQATVWFRDQEDRLHVAVLWQTKTGQGLFLKSLRFGSENDKRRAKKAGTVLLEKQQDAQE</sequence>
<feature type="domain" description="Phage head morphogenesis" evidence="1">
    <location>
        <begin position="10"/>
        <end position="56"/>
    </location>
</feature>
<evidence type="ECO:0000313" key="2">
    <source>
        <dbReference type="EMBL" id="CDI04303.1"/>
    </source>
</evidence>
<accession>W6MEB1</accession>
<dbReference type="InterPro" id="IPR006528">
    <property type="entry name" value="Phage_head_morphogenesis_dom"/>
</dbReference>